<dbReference type="Gene3D" id="3.40.50.880">
    <property type="match status" value="1"/>
</dbReference>
<dbReference type="OrthoDB" id="92161at2759"/>
<sequence>MTAATITTPTLPTKHIKVALLVCGIPIPTVLEPYGDYTVIFRNLMLLGLDRLKKEGKIDSAATLELTGFDAREGVYPELIQDFDLVLISGSASDAYDNIPWINQLVEYVRTTTADPSCPKFAGICFGHQIIGRAFNAPVSKNPKGWELGWTQTELTKEGQEFWGGEVMTIQELHQDIVHTVPEGFSLLATNGHTANQSMISNNKKIVTLQGHPELTAGIMLEYIKARTASGIFSKELSEASIKVNEKPVDSERTAARILEFALA</sequence>
<evidence type="ECO:0000313" key="2">
    <source>
        <dbReference type="EMBL" id="KAG0268870.1"/>
    </source>
</evidence>
<reference evidence="2" key="1">
    <citation type="journal article" date="2020" name="Fungal Divers.">
        <title>Resolving the Mortierellaceae phylogeny through synthesis of multi-gene phylogenetics and phylogenomics.</title>
        <authorList>
            <person name="Vandepol N."/>
            <person name="Liber J."/>
            <person name="Desiro A."/>
            <person name="Na H."/>
            <person name="Kennedy M."/>
            <person name="Barry K."/>
            <person name="Grigoriev I.V."/>
            <person name="Miller A.N."/>
            <person name="O'Donnell K."/>
            <person name="Stajich J.E."/>
            <person name="Bonito G."/>
        </authorList>
    </citation>
    <scope>NUCLEOTIDE SEQUENCE</scope>
    <source>
        <strain evidence="2">BC1065</strain>
    </source>
</reference>
<dbReference type="PANTHER" id="PTHR42695">
    <property type="entry name" value="GLUTAMINE AMIDOTRANSFERASE YLR126C-RELATED"/>
    <property type="match status" value="1"/>
</dbReference>
<feature type="domain" description="Glutamine amidotransferase" evidence="1">
    <location>
        <begin position="81"/>
        <end position="218"/>
    </location>
</feature>
<dbReference type="InterPro" id="IPR029062">
    <property type="entry name" value="Class_I_gatase-like"/>
</dbReference>
<dbReference type="InterPro" id="IPR017926">
    <property type="entry name" value="GATASE"/>
</dbReference>
<dbReference type="Proteomes" id="UP000807716">
    <property type="component" value="Unassembled WGS sequence"/>
</dbReference>
<accession>A0A9P6QM76</accession>
<dbReference type="SUPFAM" id="SSF52317">
    <property type="entry name" value="Class I glutamine amidotransferase-like"/>
    <property type="match status" value="1"/>
</dbReference>
<proteinExistence type="predicted"/>
<dbReference type="GO" id="GO:0005634">
    <property type="term" value="C:nucleus"/>
    <property type="evidence" value="ECO:0007669"/>
    <property type="project" value="TreeGrafter"/>
</dbReference>
<evidence type="ECO:0000259" key="1">
    <source>
        <dbReference type="Pfam" id="PF00117"/>
    </source>
</evidence>
<dbReference type="GO" id="GO:0005829">
    <property type="term" value="C:cytosol"/>
    <property type="evidence" value="ECO:0007669"/>
    <property type="project" value="TreeGrafter"/>
</dbReference>
<dbReference type="PANTHER" id="PTHR42695:SF5">
    <property type="entry name" value="GLUTAMINE AMIDOTRANSFERASE YLR126C-RELATED"/>
    <property type="match status" value="1"/>
</dbReference>
<dbReference type="InterPro" id="IPR044992">
    <property type="entry name" value="ChyE-like"/>
</dbReference>
<comment type="caution">
    <text evidence="2">The sequence shown here is derived from an EMBL/GenBank/DDBJ whole genome shotgun (WGS) entry which is preliminary data.</text>
</comment>
<gene>
    <name evidence="2" type="ORF">DFQ27_005465</name>
</gene>
<dbReference type="PROSITE" id="PS51273">
    <property type="entry name" value="GATASE_TYPE_1"/>
    <property type="match status" value="1"/>
</dbReference>
<evidence type="ECO:0000313" key="3">
    <source>
        <dbReference type="Proteomes" id="UP000807716"/>
    </source>
</evidence>
<name>A0A9P6QM76_9FUNG</name>
<organism evidence="2 3">
    <name type="scientific">Actinomortierella ambigua</name>
    <dbReference type="NCBI Taxonomy" id="1343610"/>
    <lineage>
        <taxon>Eukaryota</taxon>
        <taxon>Fungi</taxon>
        <taxon>Fungi incertae sedis</taxon>
        <taxon>Mucoromycota</taxon>
        <taxon>Mortierellomycotina</taxon>
        <taxon>Mortierellomycetes</taxon>
        <taxon>Mortierellales</taxon>
        <taxon>Mortierellaceae</taxon>
        <taxon>Actinomortierella</taxon>
    </lineage>
</organism>
<dbReference type="AlphaFoldDB" id="A0A9P6QM76"/>
<dbReference type="CDD" id="cd01741">
    <property type="entry name" value="GATase1_1"/>
    <property type="match status" value="1"/>
</dbReference>
<dbReference type="EMBL" id="JAAAJB010000039">
    <property type="protein sequence ID" value="KAG0268870.1"/>
    <property type="molecule type" value="Genomic_DNA"/>
</dbReference>
<protein>
    <recommendedName>
        <fullName evidence="1">Glutamine amidotransferase domain-containing protein</fullName>
    </recommendedName>
</protein>
<keyword evidence="3" id="KW-1185">Reference proteome</keyword>
<dbReference type="Pfam" id="PF00117">
    <property type="entry name" value="GATase"/>
    <property type="match status" value="1"/>
</dbReference>